<organism evidence="2 3">
    <name type="scientific">Aerophototrophica crusticola</name>
    <dbReference type="NCBI Taxonomy" id="1709002"/>
    <lineage>
        <taxon>Bacteria</taxon>
        <taxon>Pseudomonadati</taxon>
        <taxon>Pseudomonadota</taxon>
        <taxon>Alphaproteobacteria</taxon>
        <taxon>Rhodospirillales</taxon>
        <taxon>Rhodospirillaceae</taxon>
        <taxon>Aerophototrophica</taxon>
    </lineage>
</organism>
<keyword evidence="3" id="KW-1185">Reference proteome</keyword>
<feature type="region of interest" description="Disordered" evidence="1">
    <location>
        <begin position="1"/>
        <end position="46"/>
    </location>
</feature>
<dbReference type="KEGG" id="acru:HHL28_14355"/>
<accession>A0A858R9F8</accession>
<name>A0A858R9F8_9PROT</name>
<feature type="compositionally biased region" description="Low complexity" evidence="1">
    <location>
        <begin position="19"/>
        <end position="31"/>
    </location>
</feature>
<reference evidence="2" key="1">
    <citation type="submission" date="2020-04" db="EMBL/GenBank/DDBJ databases">
        <title>A desert anoxygenic phototrophic bacterium fixes CO2 using RubisCO under aerobic conditions.</title>
        <authorList>
            <person name="Tang K."/>
        </authorList>
    </citation>
    <scope>NUCLEOTIDE SEQUENCE [LARGE SCALE GENOMIC DNA]</scope>
    <source>
        <strain evidence="2">MIMtkB3</strain>
    </source>
</reference>
<sequence length="46" mass="4992">MGGPTDKETSPPPDGGPAGPWDDFFDAPGADFPEREQPDHQDHEPF</sequence>
<feature type="compositionally biased region" description="Basic and acidic residues" evidence="1">
    <location>
        <begin position="32"/>
        <end position="46"/>
    </location>
</feature>
<dbReference type="AlphaFoldDB" id="A0A858R9F8"/>
<evidence type="ECO:0000313" key="3">
    <source>
        <dbReference type="Proteomes" id="UP000501891"/>
    </source>
</evidence>
<evidence type="ECO:0000256" key="1">
    <source>
        <dbReference type="SAM" id="MobiDB-lite"/>
    </source>
</evidence>
<dbReference type="EMBL" id="CP051775">
    <property type="protein sequence ID" value="QJE74110.1"/>
    <property type="molecule type" value="Genomic_DNA"/>
</dbReference>
<evidence type="ECO:0000313" key="2">
    <source>
        <dbReference type="EMBL" id="QJE74110.1"/>
    </source>
</evidence>
<gene>
    <name evidence="2" type="ORF">HHL28_14355</name>
</gene>
<protein>
    <submittedName>
        <fullName evidence="2">Uncharacterized protein</fullName>
    </submittedName>
</protein>
<dbReference type="Proteomes" id="UP000501891">
    <property type="component" value="Chromosome"/>
</dbReference>
<proteinExistence type="predicted"/>